<comment type="subcellular location">
    <subcellularLocation>
        <location evidence="1">Endoplasmic reticulum membrane</location>
        <topology evidence="1">Single-pass type I membrane protein</topology>
    </subcellularLocation>
</comment>
<sequence length="1182" mass="130449">MKISVLLGFLKLRLNHLIILFSLFSFTFEEDVLGCGGFVKSDFGINYSRVEIKLYSKQGSLKYQTDCAPNNGYYLIPLYDKGDYILKIEPPAGWGFEPTTVALHVDGVKDACSQGEDINFVFKGFSVFGKVVSKGSDNGPAGISIFLKTLNGELLQETKTVIGGDYSFSDILPGEYLVEASHTKWKLDNYQEKITISQDNGKIGSGIVVGGYDVRGEVRSEGEPIRGVHFILFDLNDSKNILKIQGCDSNPVKGYSIPSGMKYLCQVTSSTDGKFVFPSVPPGKYQLFPFYKGENIEFDVSPSVKDFTVEHGSVEFKEKFQVQGFSVSGKVLTGIKGKPLAGAKILLDSKEEALTDQDGVYHLDNMKAGSYRLDVQAPHFVFEPVTVKVTPNTPELPEVVASQLDLCGQLIISHVPSGVIRETERAILVTHEKKKDELKVMTGKDGKFCLPVTPGKYILTPALSEKEQSSGLKFGPAEVVVIVNESPVLDVTFSQFRGSIKGIMKCLTDCDGVQLALEAVSSQDPTSQITIVDKKHFSFEGLLPTTYEISVVKDEWCWKKKVELIDVVDKDVTDVQFEQTGFLMLVTSSHFTEAELVHPSGSVEKIEVPQGTSMHCLPLFGVYGLKPTGCHHFKEEVFWFDTLHPSTITLLASKHLIGGIVLSEENITNIVVSVQKENDDKDTERIILQNSTITKDNLFEYHFTFWAQPRSNLILTPLSEQILFHPPSLKFFVPDDCSPDSVSFKGKTGLFIHGKVIPPLEGVKITVTEVGGQQQVISMTTDVKGSYVVGPLDSDLEYNVGADKEGYIFSKLEKQGNFAAFKLAEVDITILGEAKEALSGVLVSLSGGLDYRKNSMTQTDGRLVFSGLSPGQYFLKPMMKEYQFEPPSKMIEVKEGATVKMNISGKRMAFSCFGVVNSLTGEAEPGVAVEAVGHGSDYCQQFQEEALSEQDGTFRIRGLIPGCNYSISLKKGAESNQHIERAAPKEIIVKMESQDITDLRMIVFRHFNQMDISGNVVTSQEYLSSLKIKLYQEDNLDQAIYTFTLGQSSFFQLPALPLDNRIYILRLDSSLPPSTFHVDSPSISFRANTSYRHMTFHFSPQPRSLEHEMTQGSILALPLTIVIAVLIYNYSKVLPLLGQGVELMQALVNPAKAATVSSAVTNSENLSSEPISGRKKVKPKKI</sequence>
<evidence type="ECO:0000256" key="6">
    <source>
        <dbReference type="ARBA" id="ARBA00023136"/>
    </source>
</evidence>
<evidence type="ECO:0000256" key="4">
    <source>
        <dbReference type="ARBA" id="ARBA00022824"/>
    </source>
</evidence>
<accession>A0ABM1BEN3</accession>
<proteinExistence type="predicted"/>
<dbReference type="Pfam" id="PF22904">
    <property type="entry name" value="NOMO1-like_2nd"/>
    <property type="match status" value="1"/>
</dbReference>
<evidence type="ECO:0000256" key="2">
    <source>
        <dbReference type="ARBA" id="ARBA00022692"/>
    </source>
</evidence>
<dbReference type="InterPro" id="IPR013784">
    <property type="entry name" value="Carb-bd-like_fold"/>
</dbReference>
<dbReference type="InterPro" id="IPR056319">
    <property type="entry name" value="NOMO_7th"/>
</dbReference>
<dbReference type="PANTHER" id="PTHR23303">
    <property type="entry name" value="CARBOXYPEPTIDASE REGULATORY REGION-CONTAINING"/>
    <property type="match status" value="1"/>
</dbReference>
<dbReference type="Pfam" id="PF23193">
    <property type="entry name" value="NOMO_3rd"/>
    <property type="match status" value="1"/>
</dbReference>
<keyword evidence="5" id="KW-1133">Transmembrane helix</keyword>
<evidence type="ECO:0000256" key="5">
    <source>
        <dbReference type="ARBA" id="ARBA00022989"/>
    </source>
</evidence>
<evidence type="ECO:0000259" key="12">
    <source>
        <dbReference type="Pfam" id="PF23192"/>
    </source>
</evidence>
<dbReference type="SUPFAM" id="SSF49452">
    <property type="entry name" value="Starch-binding domain-like"/>
    <property type="match status" value="2"/>
</dbReference>
<evidence type="ECO:0000313" key="15">
    <source>
        <dbReference type="Proteomes" id="UP000694941"/>
    </source>
</evidence>
<dbReference type="Pfam" id="PF23194">
    <property type="entry name" value="NOMO_5th"/>
    <property type="match status" value="1"/>
</dbReference>
<feature type="signal peptide" evidence="7">
    <location>
        <begin position="1"/>
        <end position="29"/>
    </location>
</feature>
<keyword evidence="6" id="KW-0472">Membrane</keyword>
<dbReference type="Pfam" id="PF22898">
    <property type="entry name" value="NOMO1-like_1st"/>
    <property type="match status" value="1"/>
</dbReference>
<organism evidence="15 16">
    <name type="scientific">Limulus polyphemus</name>
    <name type="common">Atlantic horseshoe crab</name>
    <dbReference type="NCBI Taxonomy" id="6850"/>
    <lineage>
        <taxon>Eukaryota</taxon>
        <taxon>Metazoa</taxon>
        <taxon>Ecdysozoa</taxon>
        <taxon>Arthropoda</taxon>
        <taxon>Chelicerata</taxon>
        <taxon>Merostomata</taxon>
        <taxon>Xiphosura</taxon>
        <taxon>Limulidae</taxon>
        <taxon>Limulus</taxon>
    </lineage>
</organism>
<feature type="domain" description="NOMO C-terminal transthyretin-like" evidence="12">
    <location>
        <begin position="1008"/>
        <end position="1100"/>
    </location>
</feature>
<evidence type="ECO:0000259" key="10">
    <source>
        <dbReference type="Pfam" id="PF22904"/>
    </source>
</evidence>
<keyword evidence="15" id="KW-1185">Reference proteome</keyword>
<dbReference type="SUPFAM" id="SSF49478">
    <property type="entry name" value="Cna protein B-type domain"/>
    <property type="match status" value="2"/>
</dbReference>
<dbReference type="InterPro" id="IPR055075">
    <property type="entry name" value="NOMO-like_N"/>
</dbReference>
<feature type="domain" description="NOMO-like ninth beta-sandwich" evidence="9">
    <location>
        <begin position="749"/>
        <end position="821"/>
    </location>
</feature>
<dbReference type="GeneID" id="106464833"/>
<dbReference type="RefSeq" id="XP_013780446.1">
    <property type="nucleotide sequence ID" value="XM_013924992.2"/>
</dbReference>
<keyword evidence="2" id="KW-0812">Transmembrane</keyword>
<dbReference type="Gene3D" id="2.60.40.1120">
    <property type="entry name" value="Carboxypeptidase-like, regulatory domain"/>
    <property type="match status" value="1"/>
</dbReference>
<gene>
    <name evidence="16" type="primary">LOC106464833</name>
</gene>
<feature type="domain" description="NOMO fifth transthyretin-like" evidence="14">
    <location>
        <begin position="406"/>
        <end position="493"/>
    </location>
</feature>
<feature type="domain" description="NOMO-like N-terminal beta-sandwich" evidence="8">
    <location>
        <begin position="36"/>
        <end position="120"/>
    </location>
</feature>
<dbReference type="InterPro" id="IPR055074">
    <property type="entry name" value="NOMO1-3_2nd"/>
</dbReference>
<evidence type="ECO:0000259" key="8">
    <source>
        <dbReference type="Pfam" id="PF22898"/>
    </source>
</evidence>
<dbReference type="InterPro" id="IPR056191">
    <property type="entry name" value="NOMO_12th"/>
</dbReference>
<keyword evidence="4" id="KW-0256">Endoplasmic reticulum</keyword>
<evidence type="ECO:0000256" key="3">
    <source>
        <dbReference type="ARBA" id="ARBA00022729"/>
    </source>
</evidence>
<feature type="chain" id="PRO_5045391978" evidence="7">
    <location>
        <begin position="30"/>
        <end position="1182"/>
    </location>
</feature>
<evidence type="ECO:0000259" key="11">
    <source>
        <dbReference type="Pfam" id="PF23141"/>
    </source>
</evidence>
<dbReference type="Proteomes" id="UP000694941">
    <property type="component" value="Unplaced"/>
</dbReference>
<dbReference type="InterPro" id="IPR056190">
    <property type="entry name" value="NOMO_5th"/>
</dbReference>
<evidence type="ECO:0000313" key="16">
    <source>
        <dbReference type="RefSeq" id="XP_013780446.1"/>
    </source>
</evidence>
<dbReference type="InterPro" id="IPR051417">
    <property type="entry name" value="SDr/BOS_complex"/>
</dbReference>
<dbReference type="InterPro" id="IPR056189">
    <property type="entry name" value="NOMO_3rd"/>
</dbReference>
<evidence type="ECO:0000256" key="1">
    <source>
        <dbReference type="ARBA" id="ARBA00004115"/>
    </source>
</evidence>
<evidence type="ECO:0000259" key="14">
    <source>
        <dbReference type="Pfam" id="PF23194"/>
    </source>
</evidence>
<dbReference type="Pfam" id="PF23192">
    <property type="entry name" value="NOMO_12th"/>
    <property type="match status" value="1"/>
</dbReference>
<dbReference type="PANTHER" id="PTHR23303:SF14">
    <property type="entry name" value="BOS COMPLEX SUBUNIT NOMO1-RELATED"/>
    <property type="match status" value="1"/>
</dbReference>
<reference evidence="16" key="1">
    <citation type="submission" date="2025-08" db="UniProtKB">
        <authorList>
            <consortium name="RefSeq"/>
        </authorList>
    </citation>
    <scope>IDENTIFICATION</scope>
    <source>
        <tissue evidence="16">Muscle</tissue>
    </source>
</reference>
<evidence type="ECO:0000259" key="9">
    <source>
        <dbReference type="Pfam" id="PF22902"/>
    </source>
</evidence>
<evidence type="ECO:0000259" key="13">
    <source>
        <dbReference type="Pfam" id="PF23193"/>
    </source>
</evidence>
<feature type="domain" description="NOMO seventh transthyretin-like" evidence="11">
    <location>
        <begin position="586"/>
        <end position="654"/>
    </location>
</feature>
<dbReference type="InterPro" id="IPR055073">
    <property type="entry name" value="NOMO1-like_9th"/>
</dbReference>
<feature type="domain" description="NOMO third transthyretin-like" evidence="13">
    <location>
        <begin position="214"/>
        <end position="322"/>
    </location>
</feature>
<protein>
    <submittedName>
        <fullName evidence="16">Nodal modulator 3-like</fullName>
    </submittedName>
</protein>
<evidence type="ECO:0000256" key="7">
    <source>
        <dbReference type="SAM" id="SignalP"/>
    </source>
</evidence>
<dbReference type="Pfam" id="PF23141">
    <property type="entry name" value="Ig_NOMO"/>
    <property type="match status" value="1"/>
</dbReference>
<dbReference type="Pfam" id="PF22902">
    <property type="entry name" value="NOMO1-like_9th"/>
    <property type="match status" value="1"/>
</dbReference>
<feature type="domain" description="NOMO second beta-sandwich" evidence="10">
    <location>
        <begin position="122"/>
        <end position="209"/>
    </location>
</feature>
<keyword evidence="3 7" id="KW-0732">Signal</keyword>
<dbReference type="Pfam" id="PF13620">
    <property type="entry name" value="CarboxypepD_reg"/>
    <property type="match status" value="1"/>
</dbReference>
<name>A0ABM1BEN3_LIMPO</name>